<feature type="transmembrane region" description="Helical" evidence="1">
    <location>
        <begin position="221"/>
        <end position="240"/>
    </location>
</feature>
<feature type="transmembrane region" description="Helical" evidence="1">
    <location>
        <begin position="68"/>
        <end position="88"/>
    </location>
</feature>
<keyword evidence="4" id="KW-1185">Reference proteome</keyword>
<dbReference type="RefSeq" id="WP_173078336.1">
    <property type="nucleotide sequence ID" value="NZ_BAABJB010000010.1"/>
</dbReference>
<dbReference type="InterPro" id="IPR002656">
    <property type="entry name" value="Acyl_transf_3_dom"/>
</dbReference>
<evidence type="ECO:0000313" key="3">
    <source>
        <dbReference type="EMBL" id="GFJ91183.1"/>
    </source>
</evidence>
<reference evidence="3 4" key="2">
    <citation type="submission" date="2020-03" db="EMBL/GenBank/DDBJ databases">
        <authorList>
            <person name="Ichikawa N."/>
            <person name="Kimura A."/>
            <person name="Kitahashi Y."/>
            <person name="Uohara A."/>
        </authorList>
    </citation>
    <scope>NUCLEOTIDE SEQUENCE [LARGE SCALE GENOMIC DNA]</scope>
    <source>
        <strain evidence="3 4">NBRC 108638</strain>
    </source>
</reference>
<dbReference type="Proteomes" id="UP000482960">
    <property type="component" value="Unassembled WGS sequence"/>
</dbReference>
<evidence type="ECO:0000256" key="1">
    <source>
        <dbReference type="SAM" id="Phobius"/>
    </source>
</evidence>
<sequence>MRDRYFDALRAAAIGRVMLYHMFPAAWLGFVFPAMGVMFALGGSLMALSLDRSGGAPDRVLVQRLRRLLPAVWAFGAIMVPAMFWFGWPDPPTWSRLLLWIVPVAEPPGSAWAAPATEVLWYLVTYLWLVLLSPVLLWTYRRWPLRTALLPLALVFVVGDSSVLTDLATFGACWIVGFAHRDGALRRMAAPLLFAIAAACLVSGGGWALTHPGDDGYDLSTIPIAQALYSLGFVLIALRLSPRMDWLARLRPLDRLVSIVNARAVTIYLWHNPAIAACFVVGDVFGAWRLGTVGYLLVAVALVTAPVAVLGWVEDVAARRPTRLRPG</sequence>
<keyword evidence="1" id="KW-0472">Membrane</keyword>
<feature type="transmembrane region" description="Helical" evidence="1">
    <location>
        <begin position="152"/>
        <end position="176"/>
    </location>
</feature>
<dbReference type="GO" id="GO:0016747">
    <property type="term" value="F:acyltransferase activity, transferring groups other than amino-acyl groups"/>
    <property type="evidence" value="ECO:0007669"/>
    <property type="project" value="InterPro"/>
</dbReference>
<feature type="transmembrane region" description="Helical" evidence="1">
    <location>
        <begin position="188"/>
        <end position="209"/>
    </location>
</feature>
<comment type="caution">
    <text evidence="3">The sequence shown here is derived from an EMBL/GenBank/DDBJ whole genome shotgun (WGS) entry which is preliminary data.</text>
</comment>
<dbReference type="Pfam" id="PF01757">
    <property type="entry name" value="Acyl_transf_3"/>
    <property type="match status" value="1"/>
</dbReference>
<dbReference type="AlphaFoldDB" id="A0A6V8L1M7"/>
<organism evidence="3 4">
    <name type="scientific">Phytohabitans rumicis</name>
    <dbReference type="NCBI Taxonomy" id="1076125"/>
    <lineage>
        <taxon>Bacteria</taxon>
        <taxon>Bacillati</taxon>
        <taxon>Actinomycetota</taxon>
        <taxon>Actinomycetes</taxon>
        <taxon>Micromonosporales</taxon>
        <taxon>Micromonosporaceae</taxon>
    </lineage>
</organism>
<feature type="transmembrane region" description="Helical" evidence="1">
    <location>
        <begin position="294"/>
        <end position="313"/>
    </location>
</feature>
<dbReference type="EMBL" id="BLPG01000001">
    <property type="protein sequence ID" value="GFJ91183.1"/>
    <property type="molecule type" value="Genomic_DNA"/>
</dbReference>
<name>A0A6V8L1M7_9ACTN</name>
<keyword evidence="1" id="KW-0812">Transmembrane</keyword>
<keyword evidence="1" id="KW-1133">Transmembrane helix</keyword>
<protein>
    <submittedName>
        <fullName evidence="3">Integral membrane transferase</fullName>
    </submittedName>
</protein>
<evidence type="ECO:0000259" key="2">
    <source>
        <dbReference type="Pfam" id="PF01757"/>
    </source>
</evidence>
<feature type="transmembrane region" description="Helical" evidence="1">
    <location>
        <begin position="25"/>
        <end position="48"/>
    </location>
</feature>
<accession>A0A6V8L1M7</accession>
<evidence type="ECO:0000313" key="4">
    <source>
        <dbReference type="Proteomes" id="UP000482960"/>
    </source>
</evidence>
<feature type="transmembrane region" description="Helical" evidence="1">
    <location>
        <begin position="120"/>
        <end position="140"/>
    </location>
</feature>
<reference evidence="3 4" key="1">
    <citation type="submission" date="2020-03" db="EMBL/GenBank/DDBJ databases">
        <title>Whole genome shotgun sequence of Phytohabitans rumicis NBRC 108638.</title>
        <authorList>
            <person name="Komaki H."/>
            <person name="Tamura T."/>
        </authorList>
    </citation>
    <scope>NUCLEOTIDE SEQUENCE [LARGE SCALE GENOMIC DNA]</scope>
    <source>
        <strain evidence="3 4">NBRC 108638</strain>
    </source>
</reference>
<proteinExistence type="predicted"/>
<gene>
    <name evidence="3" type="ORF">Prum_048250</name>
</gene>
<feature type="transmembrane region" description="Helical" evidence="1">
    <location>
        <begin position="260"/>
        <end position="282"/>
    </location>
</feature>
<keyword evidence="3" id="KW-0808">Transferase</keyword>
<feature type="domain" description="Acyltransferase 3" evidence="2">
    <location>
        <begin position="4"/>
        <end position="304"/>
    </location>
</feature>